<proteinExistence type="predicted"/>
<dbReference type="PIRSF" id="PIRSF000439">
    <property type="entry name" value="Oat_ACAT_DAG_ARE"/>
    <property type="match status" value="1"/>
</dbReference>
<keyword evidence="3" id="KW-0256">Endoplasmic reticulum</keyword>
<dbReference type="Proteomes" id="UP000039865">
    <property type="component" value="Unassembled WGS sequence"/>
</dbReference>
<dbReference type="GO" id="GO:0005789">
    <property type="term" value="C:endoplasmic reticulum membrane"/>
    <property type="evidence" value="ECO:0007669"/>
    <property type="project" value="UniProtKB-SubCell"/>
</dbReference>
<evidence type="ECO:0000313" key="7">
    <source>
        <dbReference type="EMBL" id="CDW81166.1"/>
    </source>
</evidence>
<comment type="subcellular location">
    <subcellularLocation>
        <location evidence="1">Endoplasmic reticulum membrane</location>
        <topology evidence="1">Multi-pass membrane protein</topology>
    </subcellularLocation>
</comment>
<gene>
    <name evidence="7" type="primary">Contig15821.g16863</name>
    <name evidence="7" type="ORF">STYLEM_10176</name>
</gene>
<feature type="transmembrane region" description="Helical" evidence="6">
    <location>
        <begin position="256"/>
        <end position="276"/>
    </location>
</feature>
<keyword evidence="6" id="KW-0812">Transmembrane</keyword>
<dbReference type="OrthoDB" id="311973at2759"/>
<feature type="transmembrane region" description="Helical" evidence="6">
    <location>
        <begin position="135"/>
        <end position="155"/>
    </location>
</feature>
<dbReference type="PANTHER" id="PTHR10408">
    <property type="entry name" value="STEROL O-ACYLTRANSFERASE"/>
    <property type="match status" value="1"/>
</dbReference>
<dbReference type="AlphaFoldDB" id="A0A078AH58"/>
<evidence type="ECO:0000256" key="4">
    <source>
        <dbReference type="ARBA" id="ARBA00023315"/>
    </source>
</evidence>
<feature type="transmembrane region" description="Helical" evidence="6">
    <location>
        <begin position="64"/>
        <end position="85"/>
    </location>
</feature>
<sequence>MKRQGKQSDSAKQEEPTLITTTSGSELEIEQRVLLKGNIVAARNSLFDFVQLNSWIKKTNYEGIFNAMLTIFVMVIIHKPIGNWVKMGRPVDPELINSIVEEFGNIIYANIYFLAFSFFAFFIQKAILMGAPEQIMKYVQYGIEVFFFVSIYYIIRTNPTWPLSHFLFLSIHGQVIFYKMHSYLLTNLELREKHIQQQKILKKPKAENKSGLQQYPENKVFIQTNLLPLSHFNGLIKYQDIIPLVKTNLNVPVFELYLKLQMSIIAMIMLTIFLLFESMPNAVSELTLYADREFYQDWWNSTSVEEFYGKWLRFTYLFFYRHVYMKILIKGRFNPNTAKAISNLISGAFQELIVVRIY</sequence>
<evidence type="ECO:0000313" key="8">
    <source>
        <dbReference type="Proteomes" id="UP000039865"/>
    </source>
</evidence>
<name>A0A078AH58_STYLE</name>
<evidence type="ECO:0000256" key="3">
    <source>
        <dbReference type="ARBA" id="ARBA00022824"/>
    </source>
</evidence>
<dbReference type="OMA" id="WWNCVSF"/>
<feature type="transmembrane region" description="Helical" evidence="6">
    <location>
        <begin position="105"/>
        <end position="123"/>
    </location>
</feature>
<keyword evidence="4" id="KW-0012">Acyltransferase</keyword>
<evidence type="ECO:0000256" key="5">
    <source>
        <dbReference type="SAM" id="MobiDB-lite"/>
    </source>
</evidence>
<keyword evidence="6" id="KW-0472">Membrane</keyword>
<feature type="region of interest" description="Disordered" evidence="5">
    <location>
        <begin position="1"/>
        <end position="20"/>
    </location>
</feature>
<dbReference type="EMBL" id="CCKQ01009663">
    <property type="protein sequence ID" value="CDW81166.1"/>
    <property type="molecule type" value="Genomic_DNA"/>
</dbReference>
<evidence type="ECO:0000256" key="1">
    <source>
        <dbReference type="ARBA" id="ARBA00004477"/>
    </source>
</evidence>
<dbReference type="InParanoid" id="A0A078AH58"/>
<reference evidence="7 8" key="1">
    <citation type="submission" date="2014-06" db="EMBL/GenBank/DDBJ databases">
        <authorList>
            <person name="Swart Estienne"/>
        </authorList>
    </citation>
    <scope>NUCLEOTIDE SEQUENCE [LARGE SCALE GENOMIC DNA]</scope>
    <source>
        <strain evidence="7 8">130c</strain>
    </source>
</reference>
<keyword evidence="2" id="KW-0808">Transferase</keyword>
<accession>A0A078AH58</accession>
<keyword evidence="6" id="KW-1133">Transmembrane helix</keyword>
<organism evidence="7 8">
    <name type="scientific">Stylonychia lemnae</name>
    <name type="common">Ciliate</name>
    <dbReference type="NCBI Taxonomy" id="5949"/>
    <lineage>
        <taxon>Eukaryota</taxon>
        <taxon>Sar</taxon>
        <taxon>Alveolata</taxon>
        <taxon>Ciliophora</taxon>
        <taxon>Intramacronucleata</taxon>
        <taxon>Spirotrichea</taxon>
        <taxon>Stichotrichia</taxon>
        <taxon>Sporadotrichida</taxon>
        <taxon>Oxytrichidae</taxon>
        <taxon>Stylonychinae</taxon>
        <taxon>Stylonychia</taxon>
    </lineage>
</organism>
<dbReference type="GO" id="GO:0008374">
    <property type="term" value="F:O-acyltransferase activity"/>
    <property type="evidence" value="ECO:0007669"/>
    <property type="project" value="InterPro"/>
</dbReference>
<evidence type="ECO:0000256" key="6">
    <source>
        <dbReference type="SAM" id="Phobius"/>
    </source>
</evidence>
<protein>
    <submittedName>
        <fullName evidence="7">Mboat family protein</fullName>
    </submittedName>
</protein>
<keyword evidence="8" id="KW-1185">Reference proteome</keyword>
<evidence type="ECO:0000256" key="2">
    <source>
        <dbReference type="ARBA" id="ARBA00022679"/>
    </source>
</evidence>
<dbReference type="InterPro" id="IPR014371">
    <property type="entry name" value="Oat_ACAT_DAG_ARE"/>
</dbReference>